<name>A0A644TAL3_9ZZZZ</name>
<gene>
    <name evidence="1" type="ORF">SDC9_09440</name>
</gene>
<evidence type="ECO:0000313" key="1">
    <source>
        <dbReference type="EMBL" id="MPL63799.1"/>
    </source>
</evidence>
<proteinExistence type="predicted"/>
<comment type="caution">
    <text evidence="1">The sequence shown here is derived from an EMBL/GenBank/DDBJ whole genome shotgun (WGS) entry which is preliminary data.</text>
</comment>
<protein>
    <submittedName>
        <fullName evidence="1">Uncharacterized protein</fullName>
    </submittedName>
</protein>
<organism evidence="1">
    <name type="scientific">bioreactor metagenome</name>
    <dbReference type="NCBI Taxonomy" id="1076179"/>
    <lineage>
        <taxon>unclassified sequences</taxon>
        <taxon>metagenomes</taxon>
        <taxon>ecological metagenomes</taxon>
    </lineage>
</organism>
<accession>A0A644TAL3</accession>
<sequence>MHTIIPHLLQRMINNLKTFPNLCNAFRFQKLSIGGGEEDRLREFISALLQRDLFIPEKSFLLRRSCRGNFRTTFLRNLFDSGDRSVAVGVPEYWHEIDNFESDIVIEFADKTILYRNGEPVEI</sequence>
<reference evidence="1" key="1">
    <citation type="submission" date="2019-08" db="EMBL/GenBank/DDBJ databases">
        <authorList>
            <person name="Kucharzyk K."/>
            <person name="Murdoch R.W."/>
            <person name="Higgins S."/>
            <person name="Loffler F."/>
        </authorList>
    </citation>
    <scope>NUCLEOTIDE SEQUENCE</scope>
</reference>
<dbReference type="AlphaFoldDB" id="A0A644TAL3"/>
<dbReference type="EMBL" id="VSSQ01000022">
    <property type="protein sequence ID" value="MPL63799.1"/>
    <property type="molecule type" value="Genomic_DNA"/>
</dbReference>